<accession>A0A9E2SFF7</accession>
<proteinExistence type="predicted"/>
<gene>
    <name evidence="1" type="ORF">KTO63_24560</name>
</gene>
<dbReference type="AlphaFoldDB" id="A0A9E2SFF7"/>
<evidence type="ECO:0000313" key="1">
    <source>
        <dbReference type="EMBL" id="MBV4360359.1"/>
    </source>
</evidence>
<organism evidence="1 2">
    <name type="scientific">Pinibacter aurantiacus</name>
    <dbReference type="NCBI Taxonomy" id="2851599"/>
    <lineage>
        <taxon>Bacteria</taxon>
        <taxon>Pseudomonadati</taxon>
        <taxon>Bacteroidota</taxon>
        <taxon>Chitinophagia</taxon>
        <taxon>Chitinophagales</taxon>
        <taxon>Chitinophagaceae</taxon>
        <taxon>Pinibacter</taxon>
    </lineage>
</organism>
<evidence type="ECO:0000313" key="2">
    <source>
        <dbReference type="Proteomes" id="UP000812270"/>
    </source>
</evidence>
<protein>
    <submittedName>
        <fullName evidence="1">Glycerophosphoryl diester phosphodiesterase</fullName>
    </submittedName>
</protein>
<dbReference type="RefSeq" id="WP_217794661.1">
    <property type="nucleotide sequence ID" value="NZ_JAHSPG010000018.1"/>
</dbReference>
<name>A0A9E2SFF7_9BACT</name>
<comment type="caution">
    <text evidence="1">The sequence shown here is derived from an EMBL/GenBank/DDBJ whole genome shotgun (WGS) entry which is preliminary data.</text>
</comment>
<dbReference type="Proteomes" id="UP000812270">
    <property type="component" value="Unassembled WGS sequence"/>
</dbReference>
<keyword evidence="2" id="KW-1185">Reference proteome</keyword>
<sequence>MCLDKYSYRFFLLLFLVGASVSSFSQKQRTQELRNGFLRLVWHASDSGYTLRNLQVYNNSKWESLPGRATGTGGYTVLYSEQQPAKGSVPVFTEQGNAIHFPEPEYRYITGKWEDATTPVALNRAGEKHSFFPETATAKGNSVVFKNEDAVSATTATWTFDKNYKHDVVVTISLKAKKNGYFSIETPSLINGDQHQFQWGIIPGILQGKTINHDFVDAYAYGHGIPGVPFVARERTAAALTSILTDKNGLSIAVTAAPGTGRDPWLQNKSTQETWLLGLSLINRQGILTPTLYHPVLGEQQSWLNAGDSVSFSFRYTIQKADWYTVYKHVVNDVYQFNSSLKLKNTKESLASRLQRLFEYVKSDSTSKWKETDYNGITIGAQHYLGGVFESKKDAIKNADYGAMWMLASMTKDPVLEKQRLPYALNFKIAQQNLTDSFFSGAAAGQYYLFDSKRFTEEWGPYTEPIATTYYLLCDIGNVLLFEPDQPQLKRELSLAADWLLKMMKADGSWEIAYSNKTHEPLFRDEKDYRPTFYGLLVAYQLLKEQKYLNAAIKGADWFIKNAADNGYFLGVCGDSRFAPDFATAQSAQALLDLYGITGQNKYKEAAIKVGKMYTTSVYSHPIASRLEKEVKGKKVQDWEISQVGLGFEHGGILGSANTHGPILLASHAGMFVRLFGLTKDSLYLNMARAAAWGRDAFVDPATGVASYYWNAMNNGAGPYPHHAWWQIGWITDYLLSEVDIRSGGKIIFPHGFIAPKVGPHRTYGFAPGKIFGKQASLAFFTNEVQISNSSIDYIGAYDSLSHTKYLILLNNSIENQNTTITLNTPVKNAVLLSAEGRKELDMPYGVAGWKVQLPPTGLKVVKIDLSNDDRK</sequence>
<reference evidence="1" key="1">
    <citation type="submission" date="2021-06" db="EMBL/GenBank/DDBJ databases">
        <authorList>
            <person name="Huq M.A."/>
        </authorList>
    </citation>
    <scope>NUCLEOTIDE SEQUENCE</scope>
    <source>
        <strain evidence="1">MAH-26</strain>
    </source>
</reference>
<dbReference type="EMBL" id="JAHSPG010000018">
    <property type="protein sequence ID" value="MBV4360359.1"/>
    <property type="molecule type" value="Genomic_DNA"/>
</dbReference>